<organism evidence="1">
    <name type="scientific">Octopus bimaculoides</name>
    <name type="common">California two-spotted octopus</name>
    <dbReference type="NCBI Taxonomy" id="37653"/>
    <lineage>
        <taxon>Eukaryota</taxon>
        <taxon>Metazoa</taxon>
        <taxon>Spiralia</taxon>
        <taxon>Lophotrochozoa</taxon>
        <taxon>Mollusca</taxon>
        <taxon>Cephalopoda</taxon>
        <taxon>Coleoidea</taxon>
        <taxon>Octopodiformes</taxon>
        <taxon>Octopoda</taxon>
        <taxon>Incirrata</taxon>
        <taxon>Octopodidae</taxon>
        <taxon>Octopus</taxon>
    </lineage>
</organism>
<reference evidence="1" key="1">
    <citation type="submission" date="2015-07" db="EMBL/GenBank/DDBJ databases">
        <title>MeaNS - Measles Nucleotide Surveillance Program.</title>
        <authorList>
            <person name="Tran T."/>
            <person name="Druce J."/>
        </authorList>
    </citation>
    <scope>NUCLEOTIDE SEQUENCE</scope>
    <source>
        <strain evidence="1">UCB-OBI-ISO-001</strain>
        <tissue evidence="1">Gonad</tissue>
    </source>
</reference>
<sequence length="56" mass="6795">MYSISSPREITLKVFHLELPFLYKYTRCFHDTAQSKQTVRSGRKAEPWNFKKQWKS</sequence>
<dbReference type="EMBL" id="KQ424585">
    <property type="protein sequence ID" value="KOF70783.1"/>
    <property type="molecule type" value="Genomic_DNA"/>
</dbReference>
<proteinExistence type="predicted"/>
<protein>
    <submittedName>
        <fullName evidence="1">Uncharacterized protein</fullName>
    </submittedName>
</protein>
<accession>A0A0L8G1K6</accession>
<dbReference type="OrthoDB" id="1902038at2759"/>
<name>A0A0L8G1K6_OCTBM</name>
<gene>
    <name evidence="1" type="ORF">OCBIM_22002257mg</name>
</gene>
<evidence type="ECO:0000313" key="1">
    <source>
        <dbReference type="EMBL" id="KOF70783.1"/>
    </source>
</evidence>
<dbReference type="AlphaFoldDB" id="A0A0L8G1K6"/>